<keyword evidence="3" id="KW-1185">Reference proteome</keyword>
<dbReference type="InterPro" id="IPR032710">
    <property type="entry name" value="NTF2-like_dom_sf"/>
</dbReference>
<dbReference type="InterPro" id="IPR037401">
    <property type="entry name" value="SnoaL-like"/>
</dbReference>
<accession>A0ABQ5W208</accession>
<evidence type="ECO:0000259" key="1">
    <source>
        <dbReference type="Pfam" id="PF12680"/>
    </source>
</evidence>
<proteinExistence type="predicted"/>
<dbReference type="EMBL" id="BSNS01000007">
    <property type="protein sequence ID" value="GLQ54027.1"/>
    <property type="molecule type" value="Genomic_DNA"/>
</dbReference>
<dbReference type="RefSeq" id="WP_284339471.1">
    <property type="nucleotide sequence ID" value="NZ_BSNS01000007.1"/>
</dbReference>
<protein>
    <recommendedName>
        <fullName evidence="1">SnoaL-like domain-containing protein</fullName>
    </recommendedName>
</protein>
<dbReference type="Pfam" id="PF12680">
    <property type="entry name" value="SnoaL_2"/>
    <property type="match status" value="1"/>
</dbReference>
<reference evidence="3" key="1">
    <citation type="journal article" date="2019" name="Int. J. Syst. Evol. Microbiol.">
        <title>The Global Catalogue of Microorganisms (GCM) 10K type strain sequencing project: providing services to taxonomists for standard genome sequencing and annotation.</title>
        <authorList>
            <consortium name="The Broad Institute Genomics Platform"/>
            <consortium name="The Broad Institute Genome Sequencing Center for Infectious Disease"/>
            <person name="Wu L."/>
            <person name="Ma J."/>
        </authorList>
    </citation>
    <scope>NUCLEOTIDE SEQUENCE [LARGE SCALE GENOMIC DNA]</scope>
    <source>
        <strain evidence="3">NBRC 112416</strain>
    </source>
</reference>
<comment type="caution">
    <text evidence="2">The sequence shown here is derived from an EMBL/GenBank/DDBJ whole genome shotgun (WGS) entry which is preliminary data.</text>
</comment>
<dbReference type="Gene3D" id="3.10.450.50">
    <property type="match status" value="1"/>
</dbReference>
<sequence length="125" mass="13893">MFTVERPEAFNETWARAFNTRELDHLLALYEDEAILADATRTVRGKAEIAFFLGEFLKVPGTLSGRNNFCLQLGDLALLRADWVLRDPDGNQIMSGSSAEIIRRQPDGNWLYAIDHAAGASLPAV</sequence>
<evidence type="ECO:0000313" key="2">
    <source>
        <dbReference type="EMBL" id="GLQ54027.1"/>
    </source>
</evidence>
<feature type="domain" description="SnoaL-like" evidence="1">
    <location>
        <begin position="13"/>
        <end position="108"/>
    </location>
</feature>
<name>A0ABQ5W208_9HYPH</name>
<dbReference type="SUPFAM" id="SSF54427">
    <property type="entry name" value="NTF2-like"/>
    <property type="match status" value="1"/>
</dbReference>
<organism evidence="2 3">
    <name type="scientific">Devosia nitrariae</name>
    <dbReference type="NCBI Taxonomy" id="2071872"/>
    <lineage>
        <taxon>Bacteria</taxon>
        <taxon>Pseudomonadati</taxon>
        <taxon>Pseudomonadota</taxon>
        <taxon>Alphaproteobacteria</taxon>
        <taxon>Hyphomicrobiales</taxon>
        <taxon>Devosiaceae</taxon>
        <taxon>Devosia</taxon>
    </lineage>
</organism>
<evidence type="ECO:0000313" key="3">
    <source>
        <dbReference type="Proteomes" id="UP001156691"/>
    </source>
</evidence>
<dbReference type="Proteomes" id="UP001156691">
    <property type="component" value="Unassembled WGS sequence"/>
</dbReference>
<gene>
    <name evidence="2" type="ORF">GCM10010862_12860</name>
</gene>